<dbReference type="Proteomes" id="UP000277871">
    <property type="component" value="Unassembled WGS sequence"/>
</dbReference>
<proteinExistence type="predicted"/>
<sequence>MSPTPITTIQAIDKRGGLTVADLVVWTNHLRFLDVDPRTPVQARVGFRGQLLEVKPRLDQEPPR</sequence>
<reference evidence="1 2" key="1">
    <citation type="submission" date="2018-10" db="EMBL/GenBank/DDBJ databases">
        <title>Kocuria tytonicola, new bacteria from the preen glands of American barn owls (Tyto furcata).</title>
        <authorList>
            <person name="Braun M.S."/>
            <person name="Wang E."/>
            <person name="Zimmermann S."/>
            <person name="Boutin S."/>
            <person name="Wagner H."/>
            <person name="Wink M."/>
        </authorList>
    </citation>
    <scope>NUCLEOTIDE SEQUENCE [LARGE SCALE GENOMIC DNA]</scope>
    <source>
        <strain evidence="1 2">473</strain>
    </source>
</reference>
<accession>A0A3L9LF18</accession>
<dbReference type="RefSeq" id="WP_121864519.1">
    <property type="nucleotide sequence ID" value="NZ_RDEX01000001.1"/>
</dbReference>
<dbReference type="EMBL" id="RDEX01000001">
    <property type="protein sequence ID" value="RLY94782.1"/>
    <property type="molecule type" value="Genomic_DNA"/>
</dbReference>
<evidence type="ECO:0000313" key="2">
    <source>
        <dbReference type="Proteomes" id="UP000277871"/>
    </source>
</evidence>
<gene>
    <name evidence="1" type="ORF">EAE32_06485</name>
</gene>
<keyword evidence="2" id="KW-1185">Reference proteome</keyword>
<comment type="caution">
    <text evidence="1">The sequence shown here is derived from an EMBL/GenBank/DDBJ whole genome shotgun (WGS) entry which is preliminary data.</text>
</comment>
<name>A0A3L9LF18_9MICC</name>
<protein>
    <submittedName>
        <fullName evidence="1">Uncharacterized protein</fullName>
    </submittedName>
</protein>
<evidence type="ECO:0000313" key="1">
    <source>
        <dbReference type="EMBL" id="RLY94782.1"/>
    </source>
</evidence>
<organism evidence="1 2">
    <name type="scientific">Kocuria tytonicola</name>
    <dbReference type="NCBI Taxonomy" id="2055946"/>
    <lineage>
        <taxon>Bacteria</taxon>
        <taxon>Bacillati</taxon>
        <taxon>Actinomycetota</taxon>
        <taxon>Actinomycetes</taxon>
        <taxon>Micrococcales</taxon>
        <taxon>Micrococcaceae</taxon>
        <taxon>Kocuria</taxon>
    </lineage>
</organism>
<dbReference type="AlphaFoldDB" id="A0A3L9LF18"/>